<name>A0A7C9N3I6_9BACT</name>
<reference evidence="3 4" key="1">
    <citation type="submission" date="2020-01" db="EMBL/GenBank/DDBJ databases">
        <title>Genome sequence of Desulfovibrio aerotolerans DSM 16695(T).</title>
        <authorList>
            <person name="Karnachuk O."/>
            <person name="Avakyan M."/>
            <person name="Mardanov A."/>
            <person name="Kadnikov V."/>
            <person name="Ravin N."/>
        </authorList>
    </citation>
    <scope>NUCLEOTIDE SEQUENCE [LARGE SCALE GENOMIC DNA]</scope>
    <source>
        <strain evidence="3 4">DSM 16695</strain>
    </source>
</reference>
<dbReference type="RefSeq" id="WP_160962732.1">
    <property type="nucleotide sequence ID" value="NZ_WVUD01000036.1"/>
</dbReference>
<evidence type="ECO:0000313" key="3">
    <source>
        <dbReference type="EMBL" id="MYL84571.1"/>
    </source>
</evidence>
<dbReference type="EMBL" id="WVUD01000036">
    <property type="protein sequence ID" value="MYL84571.1"/>
    <property type="molecule type" value="Genomic_DNA"/>
</dbReference>
<dbReference type="GO" id="GO:0005509">
    <property type="term" value="F:calcium ion binding"/>
    <property type="evidence" value="ECO:0007669"/>
    <property type="project" value="InterPro"/>
</dbReference>
<dbReference type="PROSITE" id="PS50222">
    <property type="entry name" value="EF_HAND_2"/>
    <property type="match status" value="1"/>
</dbReference>
<dbReference type="OrthoDB" id="5458560at2"/>
<keyword evidence="4" id="KW-1185">Reference proteome</keyword>
<keyword evidence="1" id="KW-0732">Signal</keyword>
<dbReference type="InterPro" id="IPR002048">
    <property type="entry name" value="EF_hand_dom"/>
</dbReference>
<feature type="chain" id="PRO_5028801025" description="EF-hand domain-containing protein" evidence="1">
    <location>
        <begin position="22"/>
        <end position="96"/>
    </location>
</feature>
<feature type="signal peptide" evidence="1">
    <location>
        <begin position="1"/>
        <end position="21"/>
    </location>
</feature>
<evidence type="ECO:0000259" key="2">
    <source>
        <dbReference type="PROSITE" id="PS50222"/>
    </source>
</evidence>
<evidence type="ECO:0000256" key="1">
    <source>
        <dbReference type="SAM" id="SignalP"/>
    </source>
</evidence>
<organism evidence="3 4">
    <name type="scientific">Solidesulfovibrio aerotolerans</name>
    <dbReference type="NCBI Taxonomy" id="295255"/>
    <lineage>
        <taxon>Bacteria</taxon>
        <taxon>Pseudomonadati</taxon>
        <taxon>Thermodesulfobacteriota</taxon>
        <taxon>Desulfovibrionia</taxon>
        <taxon>Desulfovibrionales</taxon>
        <taxon>Desulfovibrionaceae</taxon>
        <taxon>Solidesulfovibrio</taxon>
    </lineage>
</organism>
<protein>
    <recommendedName>
        <fullName evidence="2">EF-hand domain-containing protein</fullName>
    </recommendedName>
</protein>
<gene>
    <name evidence="3" type="ORF">GTA51_15730</name>
</gene>
<dbReference type="InterPro" id="IPR011992">
    <property type="entry name" value="EF-hand-dom_pair"/>
</dbReference>
<sequence length="96" mass="10543">MKKFAVLTFLSALLIAVFAIAGGKYDGHFGDIDKNSDKVVVKEEFVEFFKANGDPAAAFAIIDVDKSGGIDHDEWHAFKEAHGYGHKDSNNPDEKK</sequence>
<proteinExistence type="predicted"/>
<accession>A0A7C9N3I6</accession>
<evidence type="ECO:0000313" key="4">
    <source>
        <dbReference type="Proteomes" id="UP000482487"/>
    </source>
</evidence>
<dbReference type="SUPFAM" id="SSF47473">
    <property type="entry name" value="EF-hand"/>
    <property type="match status" value="1"/>
</dbReference>
<feature type="domain" description="EF-hand" evidence="2">
    <location>
        <begin position="50"/>
        <end position="85"/>
    </location>
</feature>
<dbReference type="Gene3D" id="1.10.238.10">
    <property type="entry name" value="EF-hand"/>
    <property type="match status" value="1"/>
</dbReference>
<dbReference type="AlphaFoldDB" id="A0A7C9N3I6"/>
<comment type="caution">
    <text evidence="3">The sequence shown here is derived from an EMBL/GenBank/DDBJ whole genome shotgun (WGS) entry which is preliminary data.</text>
</comment>
<dbReference type="Proteomes" id="UP000482487">
    <property type="component" value="Unassembled WGS sequence"/>
</dbReference>